<dbReference type="Proteomes" id="UP000441797">
    <property type="component" value="Unassembled WGS sequence"/>
</dbReference>
<gene>
    <name evidence="1" type="ORF">BWI75_24335</name>
</gene>
<keyword evidence="2" id="KW-1185">Reference proteome</keyword>
<proteinExistence type="predicted"/>
<dbReference type="AlphaFoldDB" id="A0A6N8G2K3"/>
<dbReference type="EMBL" id="NAPY01000074">
    <property type="protein sequence ID" value="MUL39329.1"/>
    <property type="molecule type" value="Genomic_DNA"/>
</dbReference>
<reference evidence="1 2" key="1">
    <citation type="journal article" date="2019" name="Front. Microbiol.">
        <title>Genomic Features for Desiccation Tolerance and Sugar Biosynthesis in the Extremophile Gloeocapsopsis sp. UTEX B3054.</title>
        <authorList>
            <person name="Urrejola C."/>
            <person name="Alcorta J."/>
            <person name="Salas L."/>
            <person name="Vasquez M."/>
            <person name="Polz M.F."/>
            <person name="Vicuna R."/>
            <person name="Diez B."/>
        </authorList>
    </citation>
    <scope>NUCLEOTIDE SEQUENCE [LARGE SCALE GENOMIC DNA]</scope>
    <source>
        <strain evidence="1 2">1H9</strain>
    </source>
</reference>
<sequence length="100" mass="11485">MAQSNLFTGKERLGKITIERFRDSLRLRWTLKGKTYSLTIGKDSRDTLKAARAKAQVIDSDITFDRFRSYSAEVWQVANNRFRGCITDTSCRNRNTATMG</sequence>
<evidence type="ECO:0000313" key="2">
    <source>
        <dbReference type="Proteomes" id="UP000441797"/>
    </source>
</evidence>
<accession>A0A6N8G2K3</accession>
<name>A0A6N8G2K3_9CHRO</name>
<evidence type="ECO:0000313" key="1">
    <source>
        <dbReference type="EMBL" id="MUL39329.1"/>
    </source>
</evidence>
<comment type="caution">
    <text evidence="1">The sequence shown here is derived from an EMBL/GenBank/DDBJ whole genome shotgun (WGS) entry which is preliminary data.</text>
</comment>
<protein>
    <recommendedName>
        <fullName evidence="3">Min27-like integrase DNA-binding domain-containing protein</fullName>
    </recommendedName>
</protein>
<dbReference type="OrthoDB" id="530235at2"/>
<organism evidence="1 2">
    <name type="scientific">Gloeocapsopsis dulcis AAB1 = 1H9</name>
    <dbReference type="NCBI Taxonomy" id="1433147"/>
    <lineage>
        <taxon>Bacteria</taxon>
        <taxon>Bacillati</taxon>
        <taxon>Cyanobacteriota</taxon>
        <taxon>Cyanophyceae</taxon>
        <taxon>Oscillatoriophycideae</taxon>
        <taxon>Chroococcales</taxon>
        <taxon>Chroococcaceae</taxon>
        <taxon>Gloeocapsopsis</taxon>
        <taxon>Gloeocapsopsis dulcis</taxon>
    </lineage>
</organism>
<evidence type="ECO:0008006" key="3">
    <source>
        <dbReference type="Google" id="ProtNLM"/>
    </source>
</evidence>
<dbReference type="RefSeq" id="WP_105221540.1">
    <property type="nucleotide sequence ID" value="NZ_CAWNSU010000100.1"/>
</dbReference>